<dbReference type="NCBIfam" id="TIGR04391">
    <property type="entry name" value="CcmD_alt_fam"/>
    <property type="match status" value="1"/>
</dbReference>
<sequence>MRNFLLSLMAVLVSFSGAIAQTTTTNHVPMADGLRAEGKIYVVVLVMLVIFIAVAVYLFTLDRRVKKLEKDN</sequence>
<evidence type="ECO:0008006" key="5">
    <source>
        <dbReference type="Google" id="ProtNLM"/>
    </source>
</evidence>
<dbReference type="Pfam" id="PF20077">
    <property type="entry name" value="CcmD_alt"/>
    <property type="match status" value="1"/>
</dbReference>
<feature type="chain" id="PRO_5047436730" description="CcmD family protein" evidence="2">
    <location>
        <begin position="21"/>
        <end position="72"/>
    </location>
</feature>
<comment type="caution">
    <text evidence="3">The sequence shown here is derived from an EMBL/GenBank/DDBJ whole genome shotgun (WGS) entry which is preliminary data.</text>
</comment>
<accession>A0ABP7YDH7</accession>
<name>A0ABP7YDH7_9SPHI</name>
<dbReference type="InterPro" id="IPR030888">
    <property type="entry name" value="Put_ccm"/>
</dbReference>
<evidence type="ECO:0000256" key="1">
    <source>
        <dbReference type="SAM" id="Phobius"/>
    </source>
</evidence>
<evidence type="ECO:0000313" key="4">
    <source>
        <dbReference type="Proteomes" id="UP001500101"/>
    </source>
</evidence>
<keyword evidence="1" id="KW-0812">Transmembrane</keyword>
<dbReference type="EMBL" id="BAAAZI010000004">
    <property type="protein sequence ID" value="GAA4134025.1"/>
    <property type="molecule type" value="Genomic_DNA"/>
</dbReference>
<evidence type="ECO:0000313" key="3">
    <source>
        <dbReference type="EMBL" id="GAA4134025.1"/>
    </source>
</evidence>
<organism evidence="3 4">
    <name type="scientific">Sphingobacterium kyonggiense</name>
    <dbReference type="NCBI Taxonomy" id="714075"/>
    <lineage>
        <taxon>Bacteria</taxon>
        <taxon>Pseudomonadati</taxon>
        <taxon>Bacteroidota</taxon>
        <taxon>Sphingobacteriia</taxon>
        <taxon>Sphingobacteriales</taxon>
        <taxon>Sphingobacteriaceae</taxon>
        <taxon>Sphingobacterium</taxon>
    </lineage>
</organism>
<keyword evidence="1" id="KW-0472">Membrane</keyword>
<dbReference type="Proteomes" id="UP001500101">
    <property type="component" value="Unassembled WGS sequence"/>
</dbReference>
<keyword evidence="1" id="KW-1133">Transmembrane helix</keyword>
<keyword evidence="4" id="KW-1185">Reference proteome</keyword>
<feature type="signal peptide" evidence="2">
    <location>
        <begin position="1"/>
        <end position="20"/>
    </location>
</feature>
<dbReference type="RefSeq" id="WP_344673256.1">
    <property type="nucleotide sequence ID" value="NZ_BAAAZI010000004.1"/>
</dbReference>
<proteinExistence type="predicted"/>
<gene>
    <name evidence="3" type="ORF">GCM10022216_06600</name>
</gene>
<protein>
    <recommendedName>
        <fullName evidence="5">CcmD family protein</fullName>
    </recommendedName>
</protein>
<reference evidence="4" key="1">
    <citation type="journal article" date="2019" name="Int. J. Syst. Evol. Microbiol.">
        <title>The Global Catalogue of Microorganisms (GCM) 10K type strain sequencing project: providing services to taxonomists for standard genome sequencing and annotation.</title>
        <authorList>
            <consortium name="The Broad Institute Genomics Platform"/>
            <consortium name="The Broad Institute Genome Sequencing Center for Infectious Disease"/>
            <person name="Wu L."/>
            <person name="Ma J."/>
        </authorList>
    </citation>
    <scope>NUCLEOTIDE SEQUENCE [LARGE SCALE GENOMIC DNA]</scope>
    <source>
        <strain evidence="4">JCM 16704</strain>
    </source>
</reference>
<evidence type="ECO:0000256" key="2">
    <source>
        <dbReference type="SAM" id="SignalP"/>
    </source>
</evidence>
<keyword evidence="2" id="KW-0732">Signal</keyword>
<feature type="transmembrane region" description="Helical" evidence="1">
    <location>
        <begin position="40"/>
        <end position="60"/>
    </location>
</feature>